<keyword evidence="2" id="KW-0812">Transmembrane</keyword>
<protein>
    <submittedName>
        <fullName evidence="3">Uncharacterized protein</fullName>
    </submittedName>
</protein>
<comment type="caution">
    <text evidence="3">The sequence shown here is derived from an EMBL/GenBank/DDBJ whole genome shotgun (WGS) entry which is preliminary data.</text>
</comment>
<evidence type="ECO:0000313" key="3">
    <source>
        <dbReference type="EMBL" id="MBQ0829129.1"/>
    </source>
</evidence>
<feature type="region of interest" description="Disordered" evidence="1">
    <location>
        <begin position="60"/>
        <end position="104"/>
    </location>
</feature>
<accession>A0A940XIP3</accession>
<organism evidence="3 4">
    <name type="scientific">Streptomyces tagetis</name>
    <dbReference type="NCBI Taxonomy" id="2820809"/>
    <lineage>
        <taxon>Bacteria</taxon>
        <taxon>Bacillati</taxon>
        <taxon>Actinomycetota</taxon>
        <taxon>Actinomycetes</taxon>
        <taxon>Kitasatosporales</taxon>
        <taxon>Streptomycetaceae</taxon>
        <taxon>Streptomyces</taxon>
    </lineage>
</organism>
<proteinExistence type="predicted"/>
<feature type="transmembrane region" description="Helical" evidence="2">
    <location>
        <begin position="20"/>
        <end position="46"/>
    </location>
</feature>
<dbReference type="Proteomes" id="UP000677875">
    <property type="component" value="Unassembled WGS sequence"/>
</dbReference>
<evidence type="ECO:0000256" key="1">
    <source>
        <dbReference type="SAM" id="MobiDB-lite"/>
    </source>
</evidence>
<evidence type="ECO:0000313" key="4">
    <source>
        <dbReference type="Proteomes" id="UP000677875"/>
    </source>
</evidence>
<dbReference type="AlphaFoldDB" id="A0A940XIP3"/>
<feature type="compositionally biased region" description="Basic and acidic residues" evidence="1">
    <location>
        <begin position="60"/>
        <end position="78"/>
    </location>
</feature>
<sequence>MPPPPGAGTGPPRWAAFCGVLAPVALLWCGTSLAGATGTALGLAAMTGACRLLLRRAERHAARPAGREGGPDDTRDGARNGGRAGSVPGARGGVRHAGESTPVA</sequence>
<reference evidence="3" key="1">
    <citation type="submission" date="2021-04" db="EMBL/GenBank/DDBJ databases">
        <title>Genome seq and assembly of Streptomyces sp. RG38.</title>
        <authorList>
            <person name="Chhetri G."/>
        </authorList>
    </citation>
    <scope>NUCLEOTIDE SEQUENCE</scope>
    <source>
        <strain evidence="3">RG38</strain>
    </source>
</reference>
<dbReference type="EMBL" id="JAGPNL010000006">
    <property type="protein sequence ID" value="MBQ0829129.1"/>
    <property type="molecule type" value="Genomic_DNA"/>
</dbReference>
<gene>
    <name evidence="3" type="ORF">J5Y05_21925</name>
</gene>
<name>A0A940XIP3_9ACTN</name>
<keyword evidence="4" id="KW-1185">Reference proteome</keyword>
<keyword evidence="2" id="KW-1133">Transmembrane helix</keyword>
<keyword evidence="2" id="KW-0472">Membrane</keyword>
<evidence type="ECO:0000256" key="2">
    <source>
        <dbReference type="SAM" id="Phobius"/>
    </source>
</evidence>